<evidence type="ECO:0000313" key="1">
    <source>
        <dbReference type="EMBL" id="ATQ44594.1"/>
    </source>
</evidence>
<organism evidence="1 2">
    <name type="scientific">Caulobacter mirabilis</name>
    <dbReference type="NCBI Taxonomy" id="69666"/>
    <lineage>
        <taxon>Bacteria</taxon>
        <taxon>Pseudomonadati</taxon>
        <taxon>Pseudomonadota</taxon>
        <taxon>Alphaproteobacteria</taxon>
        <taxon>Caulobacterales</taxon>
        <taxon>Caulobacteraceae</taxon>
        <taxon>Caulobacter</taxon>
    </lineage>
</organism>
<keyword evidence="2" id="KW-1185">Reference proteome</keyword>
<gene>
    <name evidence="1" type="ORF">CSW64_20465</name>
</gene>
<proteinExistence type="predicted"/>
<dbReference type="KEGG" id="cmb:CSW64_20465"/>
<protein>
    <submittedName>
        <fullName evidence="1">Peptidase</fullName>
    </submittedName>
</protein>
<name>A0A2D2B309_9CAUL</name>
<dbReference type="Pfam" id="PF07277">
    <property type="entry name" value="SapC"/>
    <property type="match status" value="1"/>
</dbReference>
<dbReference type="EMBL" id="CP024201">
    <property type="protein sequence ID" value="ATQ44594.1"/>
    <property type="molecule type" value="Genomic_DNA"/>
</dbReference>
<dbReference type="OrthoDB" id="9806524at2"/>
<dbReference type="InterPro" id="IPR010836">
    <property type="entry name" value="SapC"/>
</dbReference>
<dbReference type="Proteomes" id="UP000228945">
    <property type="component" value="Chromosome"/>
</dbReference>
<accession>A0A2D2B309</accession>
<sequence>MSVQDPAVDSLDNGTPSPLFYREPEALSSRLHADWRLKSGDLGFAAATHVVPIVVAEFARASRWYPVLFTAGTPSPVALLGLEPRNLFVTDGVWTPQAYVPAYVRRYPFGFMATSEPDRYALAIDAASDAVVRGGEEGEPLFADGEPGPLTREALKFCDAFQGEAAATSAFCAAVAAQGLLVDRRAEAVLPDGRRFGVEGFQVIDPERFGALPAEVVVDWHQRGWLGLAHFHLASLDRFTDLLALQGAA</sequence>
<dbReference type="RefSeq" id="WP_099623842.1">
    <property type="nucleotide sequence ID" value="NZ_CP024201.1"/>
</dbReference>
<dbReference type="AlphaFoldDB" id="A0A2D2B309"/>
<reference evidence="1 2" key="1">
    <citation type="submission" date="2017-10" db="EMBL/GenBank/DDBJ databases">
        <title>Genome sequence of Caulobacter mirabilis FWC38.</title>
        <authorList>
            <person name="Fiebig A."/>
            <person name="Crosson S."/>
        </authorList>
    </citation>
    <scope>NUCLEOTIDE SEQUENCE [LARGE SCALE GENOMIC DNA]</scope>
    <source>
        <strain evidence="1 2">FWC 38</strain>
    </source>
</reference>
<evidence type="ECO:0000313" key="2">
    <source>
        <dbReference type="Proteomes" id="UP000228945"/>
    </source>
</evidence>